<feature type="transmembrane region" description="Helical" evidence="1">
    <location>
        <begin position="55"/>
        <end position="75"/>
    </location>
</feature>
<reference evidence="2" key="1">
    <citation type="submission" date="2021-09" db="EMBL/GenBank/DDBJ databases">
        <authorList>
            <consortium name="AG Swart"/>
            <person name="Singh M."/>
            <person name="Singh A."/>
            <person name="Seah K."/>
            <person name="Emmerich C."/>
        </authorList>
    </citation>
    <scope>NUCLEOTIDE SEQUENCE</scope>
    <source>
        <strain evidence="2">ATCC30299</strain>
    </source>
</reference>
<keyword evidence="1" id="KW-0812">Transmembrane</keyword>
<keyword evidence="3" id="KW-1185">Reference proteome</keyword>
<keyword evidence="1" id="KW-0472">Membrane</keyword>
<keyword evidence="1" id="KW-1133">Transmembrane helix</keyword>
<name>A0AAU9JWH9_9CILI</name>
<accession>A0AAU9JWH9</accession>
<gene>
    <name evidence="2" type="ORF">BSTOLATCC_MIC38523</name>
</gene>
<sequence>MVMSGIKEVGLKDFNEAAVQIIFPNDRVSFFSIGISTLRHKLTSSKFSMLESSQLFFQIPVICLCCYISINALLLKNFQFFTRH</sequence>
<protein>
    <submittedName>
        <fullName evidence="2">Uncharacterized protein</fullName>
    </submittedName>
</protein>
<dbReference type="EMBL" id="CAJZBQ010000038">
    <property type="protein sequence ID" value="CAG9325259.1"/>
    <property type="molecule type" value="Genomic_DNA"/>
</dbReference>
<proteinExistence type="predicted"/>
<organism evidence="2 3">
    <name type="scientific">Blepharisma stoltei</name>
    <dbReference type="NCBI Taxonomy" id="1481888"/>
    <lineage>
        <taxon>Eukaryota</taxon>
        <taxon>Sar</taxon>
        <taxon>Alveolata</taxon>
        <taxon>Ciliophora</taxon>
        <taxon>Postciliodesmatophora</taxon>
        <taxon>Heterotrichea</taxon>
        <taxon>Heterotrichida</taxon>
        <taxon>Blepharismidae</taxon>
        <taxon>Blepharisma</taxon>
    </lineage>
</organism>
<evidence type="ECO:0000256" key="1">
    <source>
        <dbReference type="SAM" id="Phobius"/>
    </source>
</evidence>
<dbReference type="Proteomes" id="UP001162131">
    <property type="component" value="Unassembled WGS sequence"/>
</dbReference>
<evidence type="ECO:0000313" key="2">
    <source>
        <dbReference type="EMBL" id="CAG9325259.1"/>
    </source>
</evidence>
<comment type="caution">
    <text evidence="2">The sequence shown here is derived from an EMBL/GenBank/DDBJ whole genome shotgun (WGS) entry which is preliminary data.</text>
</comment>
<evidence type="ECO:0000313" key="3">
    <source>
        <dbReference type="Proteomes" id="UP001162131"/>
    </source>
</evidence>
<dbReference type="AlphaFoldDB" id="A0AAU9JWH9"/>